<evidence type="ECO:0000256" key="3">
    <source>
        <dbReference type="ARBA" id="ARBA00022801"/>
    </source>
</evidence>
<keyword evidence="3" id="KW-0378">Hydrolase</keyword>
<dbReference type="RefSeq" id="WP_238316686.1">
    <property type="nucleotide sequence ID" value="NZ_BQKV01000034.1"/>
</dbReference>
<dbReference type="InterPro" id="IPR045023">
    <property type="entry name" value="FATA/B"/>
</dbReference>
<dbReference type="Pfam" id="PF01643">
    <property type="entry name" value="Acyl-ACP_TE"/>
    <property type="match status" value="1"/>
</dbReference>
<dbReference type="GO" id="GO:0000036">
    <property type="term" value="F:acyl carrier activity"/>
    <property type="evidence" value="ECO:0007669"/>
    <property type="project" value="TreeGrafter"/>
</dbReference>
<dbReference type="PANTHER" id="PTHR31727">
    <property type="entry name" value="OLEOYL-ACYL CARRIER PROTEIN THIOESTERASE 1, CHLOROPLASTIC"/>
    <property type="match status" value="1"/>
</dbReference>
<reference evidence="10" key="1">
    <citation type="journal article" date="2022" name="Int. J. Syst. Evol. Microbiol.">
        <title>Genome-based, phenotypic and chemotaxonomic classification of Faecalibacterium strains: proposal of three novel species Faecalibacterium duncaniae sp. nov., Faecalibacterium hattorii sp. nov. and Faecalibacterium gallinarum sp. nov. .</title>
        <authorList>
            <person name="Sakamoto M."/>
            <person name="Sakurai N."/>
            <person name="Tanno H."/>
            <person name="Iino T."/>
            <person name="Ohkuma M."/>
            <person name="Endo A."/>
        </authorList>
    </citation>
    <scope>NUCLEOTIDE SEQUENCE</scope>
    <source>
        <strain evidence="10">JCM 17207</strain>
    </source>
</reference>
<dbReference type="EMBL" id="BQKV01000034">
    <property type="protein sequence ID" value="GJN64487.1"/>
    <property type="molecule type" value="Genomic_DNA"/>
</dbReference>
<keyword evidence="7" id="KW-0275">Fatty acid biosynthesis</keyword>
<evidence type="ECO:0000256" key="1">
    <source>
        <dbReference type="ARBA" id="ARBA00006500"/>
    </source>
</evidence>
<keyword evidence="4" id="KW-0276">Fatty acid metabolism</keyword>
<evidence type="ECO:0000259" key="9">
    <source>
        <dbReference type="Pfam" id="PF20791"/>
    </source>
</evidence>
<keyword evidence="11" id="KW-1185">Reference proteome</keyword>
<comment type="similarity">
    <text evidence="1">Belongs to the acyl-ACP thioesterase family.</text>
</comment>
<dbReference type="Proteomes" id="UP001055185">
    <property type="component" value="Unassembled WGS sequence"/>
</dbReference>
<keyword evidence="6" id="KW-0443">Lipid metabolism</keyword>
<evidence type="ECO:0000256" key="7">
    <source>
        <dbReference type="ARBA" id="ARBA00023160"/>
    </source>
</evidence>
<comment type="caution">
    <text evidence="10">The sequence shown here is derived from an EMBL/GenBank/DDBJ whole genome shotgun (WGS) entry which is preliminary data.</text>
</comment>
<dbReference type="Gene3D" id="3.10.129.10">
    <property type="entry name" value="Hotdog Thioesterase"/>
    <property type="match status" value="1"/>
</dbReference>
<dbReference type="SUPFAM" id="SSF54637">
    <property type="entry name" value="Thioesterase/thiol ester dehydrase-isomerase"/>
    <property type="match status" value="2"/>
</dbReference>
<dbReference type="InterPro" id="IPR029069">
    <property type="entry name" value="HotDog_dom_sf"/>
</dbReference>
<evidence type="ECO:0000256" key="5">
    <source>
        <dbReference type="ARBA" id="ARBA00022946"/>
    </source>
</evidence>
<keyword evidence="2" id="KW-0444">Lipid biosynthesis</keyword>
<feature type="domain" description="Acyl-ACP thioesterase-like C-terminal" evidence="9">
    <location>
        <begin position="153"/>
        <end position="211"/>
    </location>
</feature>
<proteinExistence type="inferred from homology"/>
<evidence type="ECO:0000256" key="2">
    <source>
        <dbReference type="ARBA" id="ARBA00022516"/>
    </source>
</evidence>
<sequence length="245" mass="27719">MIFTETVYPRVEDFDFHGQMTPSALLKAFENVSSHHAKQVGISVMERSINNGTAWMLTDWRVEILRTPTHKDKLLVETWLFRPNSSSRTSRELQMKDGAGNILARGSGRFALVDLRTNLVAKASPEEAERYQPEQKTVFDNRLPRLRAPSEYSCEMPLALRRSDIDYNGHVHNTAYLDLALELVPDSLLEEGIRSFRIVYRHPLKYGDAVQLRGGRANGGWVTSLYCGDTLCAIVALNENLKPLA</sequence>
<dbReference type="InterPro" id="IPR002864">
    <property type="entry name" value="Acyl-ACP_thioesterase_NHD"/>
</dbReference>
<dbReference type="Pfam" id="PF20791">
    <property type="entry name" value="Acyl-ACP_TE_C"/>
    <property type="match status" value="1"/>
</dbReference>
<evidence type="ECO:0000313" key="11">
    <source>
        <dbReference type="Proteomes" id="UP001055185"/>
    </source>
</evidence>
<dbReference type="PANTHER" id="PTHR31727:SF6">
    <property type="entry name" value="OLEOYL-ACYL CARRIER PROTEIN THIOESTERASE 1, CHLOROPLASTIC"/>
    <property type="match status" value="1"/>
</dbReference>
<dbReference type="InterPro" id="IPR049427">
    <property type="entry name" value="Acyl-ACP_TE_C"/>
</dbReference>
<evidence type="ECO:0000256" key="4">
    <source>
        <dbReference type="ARBA" id="ARBA00022832"/>
    </source>
</evidence>
<name>A0AA37MYC5_9FIRM</name>
<evidence type="ECO:0000259" key="8">
    <source>
        <dbReference type="Pfam" id="PF01643"/>
    </source>
</evidence>
<dbReference type="CDD" id="cd00586">
    <property type="entry name" value="4HBT"/>
    <property type="match status" value="1"/>
</dbReference>
<keyword evidence="5" id="KW-0809">Transit peptide</keyword>
<dbReference type="AlphaFoldDB" id="A0AA37MYC5"/>
<evidence type="ECO:0000256" key="6">
    <source>
        <dbReference type="ARBA" id="ARBA00023098"/>
    </source>
</evidence>
<accession>A0AA37MYC5</accession>
<feature type="domain" description="Acyl-ACP thioesterase N-terminal hotdog" evidence="8">
    <location>
        <begin position="6"/>
        <end position="127"/>
    </location>
</feature>
<gene>
    <name evidence="10" type="ORF">JCM17207_11120</name>
</gene>
<dbReference type="GO" id="GO:0016297">
    <property type="term" value="F:fatty acyl-[ACP] hydrolase activity"/>
    <property type="evidence" value="ECO:0007669"/>
    <property type="project" value="InterPro"/>
</dbReference>
<evidence type="ECO:0000313" key="10">
    <source>
        <dbReference type="EMBL" id="GJN64487.1"/>
    </source>
</evidence>
<protein>
    <submittedName>
        <fullName evidence="10">Acyl-ACP thioesterase</fullName>
    </submittedName>
</protein>
<organism evidence="10 11">
    <name type="scientific">Faecalibacterium gallinarum</name>
    <dbReference type="NCBI Taxonomy" id="2903556"/>
    <lineage>
        <taxon>Bacteria</taxon>
        <taxon>Bacillati</taxon>
        <taxon>Bacillota</taxon>
        <taxon>Clostridia</taxon>
        <taxon>Eubacteriales</taxon>
        <taxon>Oscillospiraceae</taxon>
        <taxon>Faecalibacterium</taxon>
    </lineage>
</organism>